<dbReference type="PANTHER" id="PTHR23069">
    <property type="entry name" value="AAA DOMAIN-CONTAINING"/>
    <property type="match status" value="1"/>
</dbReference>
<gene>
    <name evidence="5" type="ORF">F0562_010366</name>
</gene>
<dbReference type="GO" id="GO:0006334">
    <property type="term" value="P:nucleosome assembly"/>
    <property type="evidence" value="ECO:0007669"/>
    <property type="project" value="TreeGrafter"/>
</dbReference>
<dbReference type="PANTHER" id="PTHR23069:SF7">
    <property type="entry name" value="P-LOOP CONTAINING NUCLEOSIDE TRIPHOSPHATE HYDROLASES SUPERFAMILY PROTEIN"/>
    <property type="match status" value="1"/>
</dbReference>
<keyword evidence="3" id="KW-0067">ATP-binding</keyword>
<organism evidence="5 6">
    <name type="scientific">Nyssa sinensis</name>
    <dbReference type="NCBI Taxonomy" id="561372"/>
    <lineage>
        <taxon>Eukaryota</taxon>
        <taxon>Viridiplantae</taxon>
        <taxon>Streptophyta</taxon>
        <taxon>Embryophyta</taxon>
        <taxon>Tracheophyta</taxon>
        <taxon>Spermatophyta</taxon>
        <taxon>Magnoliopsida</taxon>
        <taxon>eudicotyledons</taxon>
        <taxon>Gunneridae</taxon>
        <taxon>Pentapetalae</taxon>
        <taxon>asterids</taxon>
        <taxon>Cornales</taxon>
        <taxon>Nyssaceae</taxon>
        <taxon>Nyssa</taxon>
    </lineage>
</organism>
<reference evidence="5 6" key="1">
    <citation type="submission" date="2019-09" db="EMBL/GenBank/DDBJ databases">
        <title>A chromosome-level genome assembly of the Chinese tupelo Nyssa sinensis.</title>
        <authorList>
            <person name="Yang X."/>
            <person name="Kang M."/>
            <person name="Yang Y."/>
            <person name="Xiong H."/>
            <person name="Wang M."/>
            <person name="Zhang Z."/>
            <person name="Wang Z."/>
            <person name="Wu H."/>
            <person name="Ma T."/>
            <person name="Liu J."/>
            <person name="Xi Z."/>
        </authorList>
    </citation>
    <scope>NUCLEOTIDE SEQUENCE [LARGE SCALE GENOMIC DNA]</scope>
    <source>
        <strain evidence="5">J267</strain>
        <tissue evidence="5">Leaf</tissue>
    </source>
</reference>
<dbReference type="GO" id="GO:0005634">
    <property type="term" value="C:nucleus"/>
    <property type="evidence" value="ECO:0007669"/>
    <property type="project" value="TreeGrafter"/>
</dbReference>
<dbReference type="GO" id="GO:0045815">
    <property type="term" value="P:transcription initiation-coupled chromatin remodeling"/>
    <property type="evidence" value="ECO:0007669"/>
    <property type="project" value="TreeGrafter"/>
</dbReference>
<feature type="compositionally biased region" description="Basic and acidic residues" evidence="4">
    <location>
        <begin position="356"/>
        <end position="369"/>
    </location>
</feature>
<dbReference type="GO" id="GO:0005524">
    <property type="term" value="F:ATP binding"/>
    <property type="evidence" value="ECO:0007669"/>
    <property type="project" value="UniProtKB-KW"/>
</dbReference>
<dbReference type="GO" id="GO:0042393">
    <property type="term" value="F:histone binding"/>
    <property type="evidence" value="ECO:0007669"/>
    <property type="project" value="TreeGrafter"/>
</dbReference>
<evidence type="ECO:0000313" key="5">
    <source>
        <dbReference type="EMBL" id="KAA8523943.1"/>
    </source>
</evidence>
<dbReference type="OrthoDB" id="5421at2759"/>
<evidence type="ECO:0000256" key="4">
    <source>
        <dbReference type="SAM" id="MobiDB-lite"/>
    </source>
</evidence>
<evidence type="ECO:0000313" key="6">
    <source>
        <dbReference type="Proteomes" id="UP000325577"/>
    </source>
</evidence>
<evidence type="ECO:0000256" key="1">
    <source>
        <dbReference type="ARBA" id="ARBA00006914"/>
    </source>
</evidence>
<dbReference type="EMBL" id="CM018047">
    <property type="protein sequence ID" value="KAA8523943.1"/>
    <property type="molecule type" value="Genomic_DNA"/>
</dbReference>
<evidence type="ECO:0000256" key="2">
    <source>
        <dbReference type="ARBA" id="ARBA00022741"/>
    </source>
</evidence>
<protein>
    <submittedName>
        <fullName evidence="5">Uncharacterized protein</fullName>
    </submittedName>
</protein>
<proteinExistence type="inferred from homology"/>
<accession>A0A5J4ZYN8</accession>
<sequence length="694" mass="76125">MAEPQGADQRVSYVWSSFIEQVESICLSTSLMILATSEVPFPLLPIRIRQFFKSDSLNCSLSTPLVDTIPRFSVQIDGKFNHDMVINSSAIELSKDLVQQFVLLIHHKIHIHASSCKVDKACYAVEGDEDIVFHSTDPGSTNQYGRTQGPASSVMKVPLPSINRTPKGKSNLLLAISTFGYQLLRYPHFAELCWVTSKLKDGPFADINGHWKGWPFNSCIVRPNNSSEKVAVACSSSNIKSEEKIGLVRGLIAVGLSAYRGKYTSLKEVSSEVRMVLELLAEEINAKIHAGKDRYQYIRLLSQVAYLEDMVNSWAYTLQSLDVVAQMTLANPTPSSLGSLNDHNSCKDAPLQSDGCKPDAAKKGSHEPEVLEESLQGFAAKNIECVDLNKGGHNIGYTISESKLAVIEEGPTEQMVLHHSASDIHSHGSAAATDPLDGKLLNGQPCRSEESGNYTGIVRGIGSLQHSNGFACTDSVNLMEDGPCGSGELAGVKLSCSRKNCYKCNGLSRTGINIPSKVGNPNPDKCNADINFSSNQTSLSTDSRVVCLYRCCSECLFNLQHSMQKTLIYEWGLKGNDWTVEDVHDLVASLSVNLCSALGKLCIAENSANSLTKLFEYQQMGTCQCKTSGNRLIMPTECSCHSRSNPQHGLDLKFMYRDGVLAPVDSDKDISFHCKFETLCLCYLIEWIVMTKRP</sequence>
<dbReference type="GO" id="GO:0003682">
    <property type="term" value="F:chromatin binding"/>
    <property type="evidence" value="ECO:0007669"/>
    <property type="project" value="TreeGrafter"/>
</dbReference>
<dbReference type="Proteomes" id="UP000325577">
    <property type="component" value="Linkage Group LG4"/>
</dbReference>
<name>A0A5J4ZYN8_9ASTE</name>
<dbReference type="GO" id="GO:0016887">
    <property type="term" value="F:ATP hydrolysis activity"/>
    <property type="evidence" value="ECO:0007669"/>
    <property type="project" value="TreeGrafter"/>
</dbReference>
<evidence type="ECO:0000256" key="3">
    <source>
        <dbReference type="ARBA" id="ARBA00022840"/>
    </source>
</evidence>
<keyword evidence="2" id="KW-0547">Nucleotide-binding</keyword>
<dbReference type="GO" id="GO:0006337">
    <property type="term" value="P:nucleosome disassembly"/>
    <property type="evidence" value="ECO:0007669"/>
    <property type="project" value="TreeGrafter"/>
</dbReference>
<dbReference type="AlphaFoldDB" id="A0A5J4ZYN8"/>
<comment type="similarity">
    <text evidence="1">Belongs to the AAA ATPase family.</text>
</comment>
<feature type="region of interest" description="Disordered" evidence="4">
    <location>
        <begin position="336"/>
        <end position="369"/>
    </location>
</feature>
<keyword evidence="6" id="KW-1185">Reference proteome</keyword>
<dbReference type="InterPro" id="IPR045199">
    <property type="entry name" value="ATAD2-like"/>
</dbReference>